<evidence type="ECO:0000256" key="5">
    <source>
        <dbReference type="ARBA" id="ARBA00022741"/>
    </source>
</evidence>
<evidence type="ECO:0000256" key="6">
    <source>
        <dbReference type="ARBA" id="ARBA00048744"/>
    </source>
</evidence>
<dbReference type="GO" id="GO:0003968">
    <property type="term" value="F:RNA-directed RNA polymerase activity"/>
    <property type="evidence" value="ECO:0007669"/>
    <property type="project" value="UniProtKB-KW"/>
</dbReference>
<evidence type="ECO:0000256" key="7">
    <source>
        <dbReference type="RuleBase" id="RU364050"/>
    </source>
</evidence>
<dbReference type="GO" id="GO:0003723">
    <property type="term" value="F:RNA binding"/>
    <property type="evidence" value="ECO:0007669"/>
    <property type="project" value="InterPro"/>
</dbReference>
<reference evidence="9" key="1">
    <citation type="submission" date="2021-03" db="EMBL/GenBank/DDBJ databases">
        <title>A novel fusari- and toti-like viruses from Globisporangium ultimum Globisporangium ultimum ver. ultimum.</title>
        <authorList>
            <person name="Fukunishi M."/>
            <person name="Sasai S."/>
            <person name="Tojo M."/>
            <person name="Mochizuki T."/>
        </authorList>
    </citation>
    <scope>NUCLEOTIDE SEQUENCE</scope>
    <source>
        <strain evidence="9">PuRV2-UOP226T</strain>
    </source>
</reference>
<dbReference type="SUPFAM" id="SSF56672">
    <property type="entry name" value="DNA/RNA polymerases"/>
    <property type="match status" value="1"/>
</dbReference>
<keyword evidence="7" id="KW-0693">Viral RNA replication</keyword>
<dbReference type="InterPro" id="IPR043502">
    <property type="entry name" value="DNA/RNA_pol_sf"/>
</dbReference>
<dbReference type="GO" id="GO:0006351">
    <property type="term" value="P:DNA-templated transcription"/>
    <property type="evidence" value="ECO:0007669"/>
    <property type="project" value="InterPro"/>
</dbReference>
<name>A0A8D5TTA9_9VIRU</name>
<dbReference type="Pfam" id="PF02123">
    <property type="entry name" value="RdRP_4"/>
    <property type="match status" value="1"/>
</dbReference>
<protein>
    <recommendedName>
        <fullName evidence="1 7">RNA-directed RNA polymerase</fullName>
        <ecNumber evidence="1 7">2.7.7.48</ecNumber>
    </recommendedName>
</protein>
<keyword evidence="4 7" id="KW-0548">Nucleotidyltransferase</keyword>
<accession>A0A8D5TTA9</accession>
<dbReference type="EMBL" id="LC622069">
    <property type="protein sequence ID" value="BCT98154.1"/>
    <property type="molecule type" value="Genomic_RNA"/>
</dbReference>
<evidence type="ECO:0000256" key="3">
    <source>
        <dbReference type="ARBA" id="ARBA00022679"/>
    </source>
</evidence>
<evidence type="ECO:0000313" key="9">
    <source>
        <dbReference type="EMBL" id="BCT98154.1"/>
    </source>
</evidence>
<proteinExistence type="predicted"/>
<dbReference type="GO" id="GO:0000166">
    <property type="term" value="F:nucleotide binding"/>
    <property type="evidence" value="ECO:0007669"/>
    <property type="project" value="UniProtKB-KW"/>
</dbReference>
<evidence type="ECO:0000256" key="2">
    <source>
        <dbReference type="ARBA" id="ARBA00022484"/>
    </source>
</evidence>
<keyword evidence="3 7" id="KW-0808">Transferase</keyword>
<organism evidence="9 10">
    <name type="scientific">Pythium ultimum RNA virus 2</name>
    <dbReference type="NCBI Taxonomy" id="2822449"/>
    <lineage>
        <taxon>Viruses</taxon>
        <taxon>Riboviria</taxon>
        <taxon>Orthornavirae</taxon>
        <taxon>Duplornaviricota</taxon>
        <taxon>Chrymotiviricetes</taxon>
        <taxon>Ghabrivirales</taxon>
        <taxon>Betatotivirineae</taxon>
        <taxon>Ootiviridae</taxon>
        <taxon>Ootivirus</taxon>
        <taxon>Ootivirus shichi</taxon>
    </lineage>
</organism>
<feature type="compositionally biased region" description="Basic and acidic residues" evidence="8">
    <location>
        <begin position="1"/>
        <end position="10"/>
    </location>
</feature>
<dbReference type="InterPro" id="IPR001795">
    <property type="entry name" value="RNA-dir_pol_luteovirus"/>
</dbReference>
<feature type="region of interest" description="Disordered" evidence="8">
    <location>
        <begin position="1"/>
        <end position="23"/>
    </location>
</feature>
<evidence type="ECO:0000313" key="10">
    <source>
        <dbReference type="Proteomes" id="UP001249138"/>
    </source>
</evidence>
<keyword evidence="10" id="KW-1185">Reference proteome</keyword>
<keyword evidence="2 7" id="KW-0696">RNA-directed RNA polymerase</keyword>
<evidence type="ECO:0000256" key="8">
    <source>
        <dbReference type="SAM" id="MobiDB-lite"/>
    </source>
</evidence>
<keyword evidence="5 7" id="KW-0547">Nucleotide-binding</keyword>
<dbReference type="EC" id="2.7.7.48" evidence="1 7"/>
<sequence length="1565" mass="173285">MSSPNEHELELAQGSGIPHANMMSSQDLGATALEQAAYILGASEAAGRYETNAGLSAITRDARVVRTLRHNAEHIILRDTLSTRSEKWVRRTYALGITSTEFQPPFRRELPPRYAAWETEWARAGPLHDNVVDTPILTDLATERDRASGGFSESWHKRFKSRTEVVKLTAAQMWEPTSGRWLSWLREAFCHLAGREMAGFYLRPEVLQVGRDIAARGGVAAHRRWEDMELEQVLRGPIPALCRTNANNVEQLIVDGQLNVWFPAWPQGIDRQVVRPVRRPSVWGHAGLRLDDGTSPQQLAVLAQDVIAASVTWGGNIRLFCEEQIADFGSLAREAFIDAEIFVSRATTSSDIRADIFAVIADAMRRKWTDPAHRAGDENVWIVAPGVTRKVLTQVSAAWKALPAEWEMNAGRWAYFLAHGLGFWPGISSDMPQFEMTSRDLHALVNHLTVQRAPGCLPNGADAVGNRAGISTLLTSPWEVRLAAVAGLIREASPVFNVRCTYLPGPGGLSRMLKFSALRLARGYDATGGAVFGLPLNLALAGEMSRSMAVMAKLAFADAYSVVDGRFIGWVFRASYLYEEAPVQPPDPDQHFQVGTRKHWGLCGHLEGAEPEWVSWGVDKTQFAALSKWNTLPITEAVPASDVGLRLVHAHESNGTVRLEWRTFSGARRTHIISVYGAGARMAARVWSFTSIPLYWLRCMEGELVGSLSVPDGWQSNVGLEVTSVAPVAPKAAAVSDFFLGQTYDWSRPNSSQGSPLQGAGDRVDLDGMRPGTPPSLGGLHVLRDMYNGYISRSGLRGLLHRIHTSVETKFGLPRRTPNTWETASFSKKDNQLYRRGVKHSGLRWWVEQLGEKWGHSLSRYEYLIGGSRGAALLRSVGPLLRRESEEVTIEVAKEISRLSTEYAVLCGKSEADYLLDLHVLAGYDTVLNRVDVMKDIEKEIARDCDPLPKGYEHRMQEKIRKIVLDNFRFKSDTPGFRRYVSFRDAWSTPGATTLPGRLELATADGDSLRVKGKLASSLLYSDDELVQRCLEMRGAVVKPFRKEDERVKTRVVYGYDFESFLRCGYISELMETAEAGGRWCPLGYSKSQKYEMREELLGYLGKGRLAVSLDQSAFDTRQRASWIATVLRLLFGQAGAALRAAGHHGPAAEVEELGRVEEFSFVHAKAGNIPWKVGVPSGHRWTALIDSILNRAAAEIVCEDLGFTVLKAYYQGDDAVLIGTASGSIDFASAYEKLDLKVNSLKTWVDSRGFDFLHELYDGRDVRAFPARVASSLIWKKPNMGGSAIASRSSRLQERLANCLKGVRRGLLNCGAVAFGTLAAYVKEWGEGVLDTAVLNECLCTPMYLGGFGFGLGGGRVSCILGGGRVHSKRYSLPRTVVNRFGGARAAGALVDRLSEGVFLRCERSTVAFVALKGHRGRDGGRRLGSGRPIQTAFHWRDPNPWTDQLVLEGAVSGRQELPRYLPLPDVRLRSLPLRRAVRALRCISKHRADFNCNLESRESTGEHLSFISDKLNRIWNYSLALVCLYGDVRQDVLFGDLGDMVRCLQRWTVSHIAAAGRGVLVRV</sequence>
<dbReference type="Proteomes" id="UP001249138">
    <property type="component" value="Segment"/>
</dbReference>
<evidence type="ECO:0000256" key="4">
    <source>
        <dbReference type="ARBA" id="ARBA00022695"/>
    </source>
</evidence>
<comment type="catalytic activity">
    <reaction evidence="6 7">
        <text>RNA(n) + a ribonucleoside 5'-triphosphate = RNA(n+1) + diphosphate</text>
        <dbReference type="Rhea" id="RHEA:21248"/>
        <dbReference type="Rhea" id="RHEA-COMP:14527"/>
        <dbReference type="Rhea" id="RHEA-COMP:17342"/>
        <dbReference type="ChEBI" id="CHEBI:33019"/>
        <dbReference type="ChEBI" id="CHEBI:61557"/>
        <dbReference type="ChEBI" id="CHEBI:140395"/>
        <dbReference type="EC" id="2.7.7.48"/>
    </reaction>
</comment>
<evidence type="ECO:0000256" key="1">
    <source>
        <dbReference type="ARBA" id="ARBA00012494"/>
    </source>
</evidence>